<dbReference type="Pfam" id="PF00560">
    <property type="entry name" value="LRR_1"/>
    <property type="match status" value="10"/>
</dbReference>
<keyword evidence="15" id="KW-1185">Reference proteome</keyword>
<evidence type="ECO:0000313" key="15">
    <source>
        <dbReference type="Proteomes" id="UP001227230"/>
    </source>
</evidence>
<dbReference type="InterPro" id="IPR013210">
    <property type="entry name" value="LRR_N_plant-typ"/>
</dbReference>
<evidence type="ECO:0000256" key="11">
    <source>
        <dbReference type="ARBA" id="ARBA00023180"/>
    </source>
</evidence>
<organism evidence="14 15">
    <name type="scientific">Vitis vinifera</name>
    <name type="common">Grape</name>
    <dbReference type="NCBI Taxonomy" id="29760"/>
    <lineage>
        <taxon>Eukaryota</taxon>
        <taxon>Viridiplantae</taxon>
        <taxon>Streptophyta</taxon>
        <taxon>Embryophyta</taxon>
        <taxon>Tracheophyta</taxon>
        <taxon>Spermatophyta</taxon>
        <taxon>Magnoliopsida</taxon>
        <taxon>eudicotyledons</taxon>
        <taxon>Gunneridae</taxon>
        <taxon>Pentapetalae</taxon>
        <taxon>rosids</taxon>
        <taxon>Vitales</taxon>
        <taxon>Vitaceae</taxon>
        <taxon>Viteae</taxon>
        <taxon>Vitis</taxon>
    </lineage>
</organism>
<evidence type="ECO:0000256" key="5">
    <source>
        <dbReference type="ARBA" id="ARBA00022692"/>
    </source>
</evidence>
<evidence type="ECO:0000256" key="4">
    <source>
        <dbReference type="ARBA" id="ARBA00022614"/>
    </source>
</evidence>
<dbReference type="InterPro" id="IPR001611">
    <property type="entry name" value="Leu-rich_rpt"/>
</dbReference>
<comment type="subcellular location">
    <subcellularLocation>
        <location evidence="1">Cell membrane</location>
        <topology evidence="1">Single-pass type I membrane protein</topology>
    </subcellularLocation>
</comment>
<keyword evidence="10" id="KW-0675">Receptor</keyword>
<keyword evidence="7" id="KW-0677">Repeat</keyword>
<dbReference type="PANTHER" id="PTHR48061:SF2">
    <property type="entry name" value="RECEPTOR LIKE PROTEIN 30-LIKE"/>
    <property type="match status" value="1"/>
</dbReference>
<keyword evidence="6" id="KW-0732">Signal</keyword>
<dbReference type="EMBL" id="CP126655">
    <property type="protein sequence ID" value="WJZ92814.1"/>
    <property type="molecule type" value="Genomic_DNA"/>
</dbReference>
<dbReference type="InterPro" id="IPR032675">
    <property type="entry name" value="LRR_dom_sf"/>
</dbReference>
<dbReference type="PANTHER" id="PTHR48061">
    <property type="entry name" value="LEUCINE-RICH REPEAT RECEPTOR PROTEIN KINASE EMS1-LIKE-RELATED"/>
    <property type="match status" value="1"/>
</dbReference>
<dbReference type="SMART" id="SM00369">
    <property type="entry name" value="LRR_TYP"/>
    <property type="match status" value="6"/>
</dbReference>
<evidence type="ECO:0000256" key="7">
    <source>
        <dbReference type="ARBA" id="ARBA00022737"/>
    </source>
</evidence>
<proteinExistence type="inferred from homology"/>
<protein>
    <recommendedName>
        <fullName evidence="13">Leucine-rich repeat-containing N-terminal plant-type domain-containing protein</fullName>
    </recommendedName>
</protein>
<evidence type="ECO:0000259" key="13">
    <source>
        <dbReference type="Pfam" id="PF08263"/>
    </source>
</evidence>
<evidence type="ECO:0000313" key="14">
    <source>
        <dbReference type="EMBL" id="WJZ92814.1"/>
    </source>
</evidence>
<keyword evidence="8 12" id="KW-1133">Transmembrane helix</keyword>
<feature type="transmembrane region" description="Helical" evidence="12">
    <location>
        <begin position="528"/>
        <end position="549"/>
    </location>
</feature>
<evidence type="ECO:0000256" key="2">
    <source>
        <dbReference type="ARBA" id="ARBA00009592"/>
    </source>
</evidence>
<evidence type="ECO:0000256" key="10">
    <source>
        <dbReference type="ARBA" id="ARBA00023170"/>
    </source>
</evidence>
<feature type="transmembrane region" description="Helical" evidence="12">
    <location>
        <begin position="20"/>
        <end position="40"/>
    </location>
</feature>
<dbReference type="Pfam" id="PF08263">
    <property type="entry name" value="LRRNT_2"/>
    <property type="match status" value="1"/>
</dbReference>
<evidence type="ECO:0000256" key="9">
    <source>
        <dbReference type="ARBA" id="ARBA00023136"/>
    </source>
</evidence>
<evidence type="ECO:0000256" key="3">
    <source>
        <dbReference type="ARBA" id="ARBA00022475"/>
    </source>
</evidence>
<dbReference type="Gene3D" id="3.80.10.10">
    <property type="entry name" value="Ribonuclease Inhibitor"/>
    <property type="match status" value="3"/>
</dbReference>
<keyword evidence="4" id="KW-0433">Leucine-rich repeat</keyword>
<keyword evidence="5 12" id="KW-0812">Transmembrane</keyword>
<gene>
    <name evidence="14" type="ORF">VitviT2T_011789</name>
</gene>
<comment type="similarity">
    <text evidence="2">Belongs to the RLP family.</text>
</comment>
<evidence type="ECO:0000256" key="6">
    <source>
        <dbReference type="ARBA" id="ARBA00022729"/>
    </source>
</evidence>
<evidence type="ECO:0000256" key="8">
    <source>
        <dbReference type="ARBA" id="ARBA00022989"/>
    </source>
</evidence>
<dbReference type="SUPFAM" id="SSF52058">
    <property type="entry name" value="L domain-like"/>
    <property type="match status" value="2"/>
</dbReference>
<keyword evidence="11" id="KW-0325">Glycoprotein</keyword>
<keyword evidence="9 12" id="KW-0472">Membrane</keyword>
<dbReference type="Proteomes" id="UP001227230">
    <property type="component" value="Chromosome 8"/>
</dbReference>
<dbReference type="PRINTS" id="PR00019">
    <property type="entry name" value="LEURICHRPT"/>
</dbReference>
<accession>A0ABY9CDK0</accession>
<keyword evidence="3" id="KW-1003">Cell membrane</keyword>
<dbReference type="InterPro" id="IPR003591">
    <property type="entry name" value="Leu-rich_rpt_typical-subtyp"/>
</dbReference>
<feature type="domain" description="Leucine-rich repeat-containing N-terminal plant-type" evidence="13">
    <location>
        <begin position="48"/>
        <end position="86"/>
    </location>
</feature>
<sequence length="590" mass="65170">MICCSSISLLLPLRIQLFSWLYFLPLYSIFFGIHVAFVSGECLICREDQMSLLLQLKNTLKFNAAASSNLVSWNPSTDCCSWRGLTWDATGHVVALDLSSQSISGGFSSSSSIFSLQHLQSLNLANNTFYSSQIPSGFHKLVNLTYLNLSNSGFSGQIPIEISLLTRLVTIDFSTLYYIPGAPTLKLENPNLTTLVQNLNELRELHLNGVNISAEGKDWCQALSSSVSKLQVLSLSNSFLSGPIDSSLKKLQSLTRIHLDNNNFSAPVPHLFANFSNLIHLQLSSCGLYGTFPEKIFQLRTLKILDLSNNKVLEGSLPEFPLNGSLETLVLSDTEFSGEVPNSIGNLKRLTGIELARCNFSGSIPKAMTDLTQLVNLDFSHNNFSGPIPSFSFSRNLTQINVSHNYLAGQIPSSHWDGLVSLVTLDLSGNGFTGQIPSSLGQLRQLESLDLSLNKLSGEIPTQLTTLSSLSFLNLSFNQLVGSIPKGGKFLRFSENSFVGNRGLCGSPLNASCEDATPPTSEEIQWKYIAPELGFVTGLGIVYWPLLLCKRWRKCYYKHVDGILSRILHNQDQGRQSCGRRAHRIRRRRM</sequence>
<evidence type="ECO:0000256" key="12">
    <source>
        <dbReference type="SAM" id="Phobius"/>
    </source>
</evidence>
<name>A0ABY9CDK0_VITVI</name>
<evidence type="ECO:0000256" key="1">
    <source>
        <dbReference type="ARBA" id="ARBA00004251"/>
    </source>
</evidence>
<dbReference type="InterPro" id="IPR046956">
    <property type="entry name" value="RLP23-like"/>
</dbReference>
<reference evidence="14 15" key="1">
    <citation type="journal article" date="2023" name="Hortic Res">
        <title>The complete reference genome for grapevine (Vitis vinifera L.) genetics and breeding.</title>
        <authorList>
            <person name="Shi X."/>
            <person name="Cao S."/>
            <person name="Wang X."/>
            <person name="Huang S."/>
            <person name="Wang Y."/>
            <person name="Liu Z."/>
            <person name="Liu W."/>
            <person name="Leng X."/>
            <person name="Peng Y."/>
            <person name="Wang N."/>
            <person name="Wang Y."/>
            <person name="Ma Z."/>
            <person name="Xu X."/>
            <person name="Zhang F."/>
            <person name="Xue H."/>
            <person name="Zhong H."/>
            <person name="Wang Y."/>
            <person name="Zhang K."/>
            <person name="Velt A."/>
            <person name="Avia K."/>
            <person name="Holtgrawe D."/>
            <person name="Grimplet J."/>
            <person name="Matus J.T."/>
            <person name="Ware D."/>
            <person name="Wu X."/>
            <person name="Wang H."/>
            <person name="Liu C."/>
            <person name="Fang Y."/>
            <person name="Rustenholz C."/>
            <person name="Cheng Z."/>
            <person name="Xiao H."/>
            <person name="Zhou Y."/>
        </authorList>
    </citation>
    <scope>NUCLEOTIDE SEQUENCE [LARGE SCALE GENOMIC DNA]</scope>
    <source>
        <strain evidence="15">cv. Pinot noir / PN40024</strain>
        <tissue evidence="14">Leaf</tissue>
    </source>
</reference>